<comment type="caution">
    <text evidence="2">The sequence shown here is derived from an EMBL/GenBank/DDBJ whole genome shotgun (WGS) entry which is preliminary data.</text>
</comment>
<protein>
    <submittedName>
        <fullName evidence="2">Uncharacterized protein</fullName>
    </submittedName>
</protein>
<keyword evidence="1" id="KW-1133">Transmembrane helix</keyword>
<feature type="transmembrane region" description="Helical" evidence="1">
    <location>
        <begin position="114"/>
        <end position="136"/>
    </location>
</feature>
<accession>A0A429X9S4</accession>
<dbReference type="OrthoDB" id="2938172at2"/>
<keyword evidence="1" id="KW-0812">Transmembrane</keyword>
<name>A0A429X9S4_SIMTE</name>
<feature type="transmembrane region" description="Helical" evidence="1">
    <location>
        <begin position="12"/>
        <end position="29"/>
    </location>
</feature>
<gene>
    <name evidence="2" type="ORF">D5F11_008585</name>
</gene>
<dbReference type="AlphaFoldDB" id="A0A429X9S4"/>
<dbReference type="Proteomes" id="UP000287296">
    <property type="component" value="Unassembled WGS sequence"/>
</dbReference>
<reference evidence="2 3" key="1">
    <citation type="submission" date="2018-12" db="EMBL/GenBank/DDBJ databases">
        <authorList>
            <person name="Sun L."/>
            <person name="Chen Z."/>
        </authorList>
    </citation>
    <scope>NUCLEOTIDE SEQUENCE [LARGE SCALE GENOMIC DNA]</scope>
    <source>
        <strain evidence="2 3">LMG 29736</strain>
    </source>
</reference>
<evidence type="ECO:0000313" key="2">
    <source>
        <dbReference type="EMBL" id="RST60112.1"/>
    </source>
</evidence>
<organism evidence="2 3">
    <name type="scientific">Siminovitchia terrae</name>
    <name type="common">Bacillus terrae</name>
    <dbReference type="NCBI Taxonomy" id="1914933"/>
    <lineage>
        <taxon>Bacteria</taxon>
        <taxon>Bacillati</taxon>
        <taxon>Bacillota</taxon>
        <taxon>Bacilli</taxon>
        <taxon>Bacillales</taxon>
        <taxon>Bacillaceae</taxon>
        <taxon>Siminovitchia</taxon>
    </lineage>
</organism>
<evidence type="ECO:0000256" key="1">
    <source>
        <dbReference type="SAM" id="Phobius"/>
    </source>
</evidence>
<sequence>MSLIRVPKFLKFLVNLLFISIFTFVAYNFFVSGNIFNGVIFSVAVVVSFGFLTKEVVVNIKKKSMFNKEVVLDKFIIERIKTSLSLSYLYLITHLSISIFASKANDFAAFKVSVTFALLVSFIIFMFSQIFQAFIYSSKDIHS</sequence>
<dbReference type="EMBL" id="QYTW02000006">
    <property type="protein sequence ID" value="RST60112.1"/>
    <property type="molecule type" value="Genomic_DNA"/>
</dbReference>
<feature type="transmembrane region" description="Helical" evidence="1">
    <location>
        <begin position="35"/>
        <end position="53"/>
    </location>
</feature>
<evidence type="ECO:0000313" key="3">
    <source>
        <dbReference type="Proteomes" id="UP000287296"/>
    </source>
</evidence>
<proteinExistence type="predicted"/>
<feature type="transmembrane region" description="Helical" evidence="1">
    <location>
        <begin position="84"/>
        <end position="102"/>
    </location>
</feature>
<dbReference type="RefSeq" id="WP_120117245.1">
    <property type="nucleotide sequence ID" value="NZ_QYTW02000006.1"/>
</dbReference>
<keyword evidence="1" id="KW-0472">Membrane</keyword>